<protein>
    <submittedName>
        <fullName evidence="7">RNA polymerase sigma-70 factor (ECF subfamily)</fullName>
    </submittedName>
</protein>
<dbReference type="PANTHER" id="PTHR43133:SF8">
    <property type="entry name" value="RNA POLYMERASE SIGMA FACTOR HI_1459-RELATED"/>
    <property type="match status" value="1"/>
</dbReference>
<dbReference type="InterPro" id="IPR014284">
    <property type="entry name" value="RNA_pol_sigma-70_dom"/>
</dbReference>
<comment type="caution">
    <text evidence="7">The sequence shown here is derived from an EMBL/GenBank/DDBJ whole genome shotgun (WGS) entry which is preliminary data.</text>
</comment>
<dbReference type="EMBL" id="QGDI01000002">
    <property type="protein sequence ID" value="PWJ14779.1"/>
    <property type="molecule type" value="Genomic_DNA"/>
</dbReference>
<dbReference type="PANTHER" id="PTHR43133">
    <property type="entry name" value="RNA POLYMERASE ECF-TYPE SIGMA FACTO"/>
    <property type="match status" value="1"/>
</dbReference>
<accession>A0A315Y4P3</accession>
<evidence type="ECO:0000256" key="1">
    <source>
        <dbReference type="ARBA" id="ARBA00010641"/>
    </source>
</evidence>
<dbReference type="RefSeq" id="WP_181380228.1">
    <property type="nucleotide sequence ID" value="NZ_CAMOTJ010000028.1"/>
</dbReference>
<dbReference type="InterPro" id="IPR007630">
    <property type="entry name" value="RNA_pol_sigma70_r4"/>
</dbReference>
<dbReference type="InterPro" id="IPR000792">
    <property type="entry name" value="Tscrpt_reg_LuxR_C"/>
</dbReference>
<dbReference type="InterPro" id="IPR013324">
    <property type="entry name" value="RNA_pol_sigma_r3/r4-like"/>
</dbReference>
<evidence type="ECO:0000313" key="7">
    <source>
        <dbReference type="EMBL" id="PWJ14779.1"/>
    </source>
</evidence>
<organism evidence="7 8">
    <name type="scientific">Ruminococcus flavefaciens</name>
    <dbReference type="NCBI Taxonomy" id="1265"/>
    <lineage>
        <taxon>Bacteria</taxon>
        <taxon>Bacillati</taxon>
        <taxon>Bacillota</taxon>
        <taxon>Clostridia</taxon>
        <taxon>Eubacteriales</taxon>
        <taxon>Oscillospiraceae</taxon>
        <taxon>Ruminococcus</taxon>
    </lineage>
</organism>
<sequence length="183" mass="20799">MNDSEILELLHQSPQKGHRALFDEYYSYVYAISVNILRNFGSREDVEECVIDTFTSVINKLDGSAVGSVKPFVGTVAKHKAISMRRALMSKSGKCVSIDSEEIGELRSEERVDRNAENSDMTKQLLQKVKELGEPDSAIIIQKFFYGQNANEIGRMLDIKPATVRMRCTRAIKKLRSLLRDFY</sequence>
<dbReference type="Gene3D" id="1.10.10.10">
    <property type="entry name" value="Winged helix-like DNA-binding domain superfamily/Winged helix DNA-binding domain"/>
    <property type="match status" value="1"/>
</dbReference>
<dbReference type="InterPro" id="IPR039425">
    <property type="entry name" value="RNA_pol_sigma-70-like"/>
</dbReference>
<keyword evidence="4" id="KW-0238">DNA-binding</keyword>
<dbReference type="SUPFAM" id="SSF88659">
    <property type="entry name" value="Sigma3 and sigma4 domains of RNA polymerase sigma factors"/>
    <property type="match status" value="1"/>
</dbReference>
<evidence type="ECO:0000256" key="5">
    <source>
        <dbReference type="ARBA" id="ARBA00023163"/>
    </source>
</evidence>
<proteinExistence type="inferred from homology"/>
<keyword evidence="2" id="KW-0805">Transcription regulation</keyword>
<dbReference type="Pfam" id="PF04545">
    <property type="entry name" value="Sigma70_r4"/>
    <property type="match status" value="1"/>
</dbReference>
<dbReference type="GO" id="GO:0016987">
    <property type="term" value="F:sigma factor activity"/>
    <property type="evidence" value="ECO:0007669"/>
    <property type="project" value="UniProtKB-KW"/>
</dbReference>
<evidence type="ECO:0000256" key="4">
    <source>
        <dbReference type="ARBA" id="ARBA00023125"/>
    </source>
</evidence>
<dbReference type="SUPFAM" id="SSF88946">
    <property type="entry name" value="Sigma2 domain of RNA polymerase sigma factors"/>
    <property type="match status" value="1"/>
</dbReference>
<keyword evidence="3" id="KW-0731">Sigma factor</keyword>
<gene>
    <name evidence="7" type="ORF">IE37_00765</name>
</gene>
<reference evidence="7 8" key="1">
    <citation type="submission" date="2018-05" db="EMBL/GenBank/DDBJ databases">
        <title>The Hungate 1000. A catalogue of reference genomes from the rumen microbiome.</title>
        <authorList>
            <person name="Kelly W."/>
        </authorList>
    </citation>
    <scope>NUCLEOTIDE SEQUENCE [LARGE SCALE GENOMIC DNA]</scope>
    <source>
        <strain evidence="7 8">SAb67</strain>
    </source>
</reference>
<dbReference type="Gene3D" id="1.10.1740.10">
    <property type="match status" value="1"/>
</dbReference>
<dbReference type="GO" id="GO:0006352">
    <property type="term" value="P:DNA-templated transcription initiation"/>
    <property type="evidence" value="ECO:0007669"/>
    <property type="project" value="InterPro"/>
</dbReference>
<dbReference type="NCBIfam" id="TIGR02937">
    <property type="entry name" value="sigma70-ECF"/>
    <property type="match status" value="1"/>
</dbReference>
<evidence type="ECO:0000259" key="6">
    <source>
        <dbReference type="PROSITE" id="PS00622"/>
    </source>
</evidence>
<evidence type="ECO:0000313" key="8">
    <source>
        <dbReference type="Proteomes" id="UP000245720"/>
    </source>
</evidence>
<evidence type="ECO:0000256" key="3">
    <source>
        <dbReference type="ARBA" id="ARBA00023082"/>
    </source>
</evidence>
<dbReference type="AlphaFoldDB" id="A0A315Y4P3"/>
<dbReference type="InterPro" id="IPR036388">
    <property type="entry name" value="WH-like_DNA-bd_sf"/>
</dbReference>
<name>A0A315Y4P3_RUMFL</name>
<dbReference type="InterPro" id="IPR013325">
    <property type="entry name" value="RNA_pol_sigma_r2"/>
</dbReference>
<evidence type="ECO:0000256" key="2">
    <source>
        <dbReference type="ARBA" id="ARBA00023015"/>
    </source>
</evidence>
<feature type="domain" description="HTH luxR-type" evidence="6">
    <location>
        <begin position="147"/>
        <end position="174"/>
    </location>
</feature>
<dbReference type="PROSITE" id="PS00622">
    <property type="entry name" value="HTH_LUXR_1"/>
    <property type="match status" value="1"/>
</dbReference>
<dbReference type="GO" id="GO:0003677">
    <property type="term" value="F:DNA binding"/>
    <property type="evidence" value="ECO:0007669"/>
    <property type="project" value="UniProtKB-KW"/>
</dbReference>
<comment type="similarity">
    <text evidence="1">Belongs to the sigma-70 factor family. ECF subfamily.</text>
</comment>
<dbReference type="Proteomes" id="UP000245720">
    <property type="component" value="Unassembled WGS sequence"/>
</dbReference>
<keyword evidence="5" id="KW-0804">Transcription</keyword>